<dbReference type="SUPFAM" id="SSF53328">
    <property type="entry name" value="Formyltransferase"/>
    <property type="match status" value="1"/>
</dbReference>
<dbReference type="RefSeq" id="XP_012895747.1">
    <property type="nucleotide sequence ID" value="XM_013040293.1"/>
</dbReference>
<dbReference type="EMBL" id="FN668644">
    <property type="protein sequence ID" value="CBK21699.2"/>
    <property type="molecule type" value="Genomic_DNA"/>
</dbReference>
<dbReference type="AlphaFoldDB" id="D8M0W0"/>
<protein>
    <recommendedName>
        <fullName evidence="5">Methionyl-tRNA formyltransferase</fullName>
    </recommendedName>
</protein>
<dbReference type="Pfam" id="PF00551">
    <property type="entry name" value="Formyl_trans_N"/>
    <property type="match status" value="1"/>
</dbReference>
<accession>D8M0W0</accession>
<evidence type="ECO:0008006" key="5">
    <source>
        <dbReference type="Google" id="ProtNLM"/>
    </source>
</evidence>
<dbReference type="InterPro" id="IPR002376">
    <property type="entry name" value="Formyl_transf_N"/>
</dbReference>
<feature type="domain" description="Formyl transferase N-terminal" evidence="1">
    <location>
        <begin position="1"/>
        <end position="55"/>
    </location>
</feature>
<dbReference type="PANTHER" id="PTHR11138">
    <property type="entry name" value="METHIONYL-TRNA FORMYLTRANSFERASE"/>
    <property type="match status" value="1"/>
</dbReference>
<gene>
    <name evidence="3" type="ORF">GSBLH_T00001823001</name>
</gene>
<feature type="domain" description="Formyl transferase C-terminal" evidence="2">
    <location>
        <begin position="97"/>
        <end position="196"/>
    </location>
</feature>
<sequence length="223" mass="25281">MHPSLLPKYRGAAPIHHAIINGDKETGISIITLSDKQIDAGKCLYQKTLEIDPLMHYPQLATYLALEGGMAVMDTLYNIDTIKPMDQDESQVTQAPKIKKELSFVDFASKTATEVFNLFRALNYDYPLRCLWGEKVVFLRSMAPIEKPEVSGKFLPNAANYAAGTVLYCKERKKLIIRCKDNWIYCDEVQIMPKSQSVMASVIGNEFGKEDQKFCQFKGYYCV</sequence>
<proteinExistence type="predicted"/>
<evidence type="ECO:0000259" key="2">
    <source>
        <dbReference type="Pfam" id="PF02911"/>
    </source>
</evidence>
<dbReference type="Pfam" id="PF02911">
    <property type="entry name" value="Formyl_trans_C"/>
    <property type="match status" value="1"/>
</dbReference>
<keyword evidence="4" id="KW-1185">Reference proteome</keyword>
<dbReference type="GO" id="GO:0005739">
    <property type="term" value="C:mitochondrion"/>
    <property type="evidence" value="ECO:0007669"/>
    <property type="project" value="TreeGrafter"/>
</dbReference>
<dbReference type="InterPro" id="IPR036477">
    <property type="entry name" value="Formyl_transf_N_sf"/>
</dbReference>
<evidence type="ECO:0000313" key="3">
    <source>
        <dbReference type="EMBL" id="CBK21699.2"/>
    </source>
</evidence>
<dbReference type="SUPFAM" id="SSF50486">
    <property type="entry name" value="FMT C-terminal domain-like"/>
    <property type="match status" value="1"/>
</dbReference>
<dbReference type="GeneID" id="24919048"/>
<dbReference type="InParanoid" id="D8M0W0"/>
<dbReference type="PANTHER" id="PTHR11138:SF5">
    <property type="entry name" value="METHIONYL-TRNA FORMYLTRANSFERASE, MITOCHONDRIAL"/>
    <property type="match status" value="1"/>
</dbReference>
<dbReference type="OrthoDB" id="10268103at2759"/>
<dbReference type="InterPro" id="IPR011034">
    <property type="entry name" value="Formyl_transferase-like_C_sf"/>
</dbReference>
<evidence type="ECO:0000313" key="4">
    <source>
        <dbReference type="Proteomes" id="UP000008312"/>
    </source>
</evidence>
<reference evidence="3" key="1">
    <citation type="submission" date="2010-02" db="EMBL/GenBank/DDBJ databases">
        <title>Sequencing and annotation of the Blastocystis hominis genome.</title>
        <authorList>
            <person name="Wincker P."/>
        </authorList>
    </citation>
    <scope>NUCLEOTIDE SEQUENCE</scope>
    <source>
        <strain evidence="3">Singapore isolate B</strain>
    </source>
</reference>
<dbReference type="Proteomes" id="UP000008312">
    <property type="component" value="Unassembled WGS sequence"/>
</dbReference>
<dbReference type="GO" id="GO:0004479">
    <property type="term" value="F:methionyl-tRNA formyltransferase activity"/>
    <property type="evidence" value="ECO:0007669"/>
    <property type="project" value="TreeGrafter"/>
</dbReference>
<dbReference type="InterPro" id="IPR005793">
    <property type="entry name" value="Formyl_trans_C"/>
</dbReference>
<name>D8M0W0_BLAHO</name>
<dbReference type="Gene3D" id="3.40.50.12230">
    <property type="match status" value="1"/>
</dbReference>
<organism evidence="3">
    <name type="scientific">Blastocystis hominis</name>
    <dbReference type="NCBI Taxonomy" id="12968"/>
    <lineage>
        <taxon>Eukaryota</taxon>
        <taxon>Sar</taxon>
        <taxon>Stramenopiles</taxon>
        <taxon>Bigyra</taxon>
        <taxon>Opalozoa</taxon>
        <taxon>Opalinata</taxon>
        <taxon>Blastocystidae</taxon>
        <taxon>Blastocystis</taxon>
    </lineage>
</organism>
<evidence type="ECO:0000259" key="1">
    <source>
        <dbReference type="Pfam" id="PF00551"/>
    </source>
</evidence>